<organism evidence="1 2">
    <name type="scientific">Lindgomyces ingoldianus</name>
    <dbReference type="NCBI Taxonomy" id="673940"/>
    <lineage>
        <taxon>Eukaryota</taxon>
        <taxon>Fungi</taxon>
        <taxon>Dikarya</taxon>
        <taxon>Ascomycota</taxon>
        <taxon>Pezizomycotina</taxon>
        <taxon>Dothideomycetes</taxon>
        <taxon>Pleosporomycetidae</taxon>
        <taxon>Pleosporales</taxon>
        <taxon>Lindgomycetaceae</taxon>
        <taxon>Lindgomyces</taxon>
    </lineage>
</organism>
<protein>
    <submittedName>
        <fullName evidence="1">NAD(P)-binding protein</fullName>
    </submittedName>
</protein>
<gene>
    <name evidence="1" type="ORF">BDR25DRAFT_274513</name>
</gene>
<evidence type="ECO:0000313" key="2">
    <source>
        <dbReference type="Proteomes" id="UP000799755"/>
    </source>
</evidence>
<reference evidence="1" key="1">
    <citation type="journal article" date="2020" name="Stud. Mycol.">
        <title>101 Dothideomycetes genomes: a test case for predicting lifestyles and emergence of pathogens.</title>
        <authorList>
            <person name="Haridas S."/>
            <person name="Albert R."/>
            <person name="Binder M."/>
            <person name="Bloem J."/>
            <person name="Labutti K."/>
            <person name="Salamov A."/>
            <person name="Andreopoulos B."/>
            <person name="Baker S."/>
            <person name="Barry K."/>
            <person name="Bills G."/>
            <person name="Bluhm B."/>
            <person name="Cannon C."/>
            <person name="Castanera R."/>
            <person name="Culley D."/>
            <person name="Daum C."/>
            <person name="Ezra D."/>
            <person name="Gonzalez J."/>
            <person name="Henrissat B."/>
            <person name="Kuo A."/>
            <person name="Liang C."/>
            <person name="Lipzen A."/>
            <person name="Lutzoni F."/>
            <person name="Magnuson J."/>
            <person name="Mondo S."/>
            <person name="Nolan M."/>
            <person name="Ohm R."/>
            <person name="Pangilinan J."/>
            <person name="Park H.-J."/>
            <person name="Ramirez L."/>
            <person name="Alfaro M."/>
            <person name="Sun H."/>
            <person name="Tritt A."/>
            <person name="Yoshinaga Y."/>
            <person name="Zwiers L.-H."/>
            <person name="Turgeon B."/>
            <person name="Goodwin S."/>
            <person name="Spatafora J."/>
            <person name="Crous P."/>
            <person name="Grigoriev I."/>
        </authorList>
    </citation>
    <scope>NUCLEOTIDE SEQUENCE</scope>
    <source>
        <strain evidence="1">ATCC 200398</strain>
    </source>
</reference>
<accession>A0ACB6RFX3</accession>
<evidence type="ECO:0000313" key="1">
    <source>
        <dbReference type="EMBL" id="KAF2477402.1"/>
    </source>
</evidence>
<dbReference type="EMBL" id="MU003492">
    <property type="protein sequence ID" value="KAF2477402.1"/>
    <property type="molecule type" value="Genomic_DNA"/>
</dbReference>
<sequence>MSTKTIAIVGITGNQGASVANVFLNEPGWKIRGISRDPTKPSSKAWSDKGVEMVAGDLDHIESMKKAFKDANVIFGNTDFWQHMKSPATAERAQKEGRTPNEVAYDLELEQGKNMVDAVAANVDTLDRFVLSTLSDSKKWSKGKITFNLHFDSKSQVAKYVSEKYPELAKKTSFVQLGVFASNWKDGMPVPKKQENGTYKVSLPMGGDRKFPMVDPRADAGHFTKALVELPAGKNLVGAGSLLSWNDWCQIWGKINGVTCTFERTDRKYMDENMGSFGRELADMFQYIDEFGYDGSDPSVEYPWNLGVNVKRTTMEEYLKKQDWSSIL</sequence>
<name>A0ACB6RFX3_9PLEO</name>
<dbReference type="Proteomes" id="UP000799755">
    <property type="component" value="Unassembled WGS sequence"/>
</dbReference>
<comment type="caution">
    <text evidence="1">The sequence shown here is derived from an EMBL/GenBank/DDBJ whole genome shotgun (WGS) entry which is preliminary data.</text>
</comment>
<keyword evidence="2" id="KW-1185">Reference proteome</keyword>
<proteinExistence type="predicted"/>